<dbReference type="EMBL" id="JAUYZK010000030">
    <property type="protein sequence ID" value="MDP2539840.1"/>
    <property type="molecule type" value="Genomic_DNA"/>
</dbReference>
<gene>
    <name evidence="1" type="ORF">Q5I06_08670</name>
</gene>
<evidence type="ECO:0008006" key="3">
    <source>
        <dbReference type="Google" id="ProtNLM"/>
    </source>
</evidence>
<dbReference type="AlphaFoldDB" id="A0AA90TFN8"/>
<dbReference type="InterPro" id="IPR051781">
    <property type="entry name" value="Metallo-dep_Hydrolase"/>
</dbReference>
<protein>
    <recommendedName>
        <fullName evidence="3">Amidohydrolase-related domain-containing protein</fullName>
    </recommendedName>
</protein>
<dbReference type="Gene3D" id="3.20.20.140">
    <property type="entry name" value="Metal-dependent hydrolases"/>
    <property type="match status" value="1"/>
</dbReference>
<dbReference type="InterPro" id="IPR032466">
    <property type="entry name" value="Metal_Hydrolase"/>
</dbReference>
<name>A0AA90TFN8_9HELI</name>
<accession>A0AA90TFN8</accession>
<comment type="caution">
    <text evidence="1">The sequence shown here is derived from an EMBL/GenBank/DDBJ whole genome shotgun (WGS) entry which is preliminary data.</text>
</comment>
<proteinExistence type="predicted"/>
<dbReference type="Proteomes" id="UP001177258">
    <property type="component" value="Unassembled WGS sequence"/>
</dbReference>
<organism evidence="1 2">
    <name type="scientific">Helicobacter cappadocius</name>
    <dbReference type="NCBI Taxonomy" id="3063998"/>
    <lineage>
        <taxon>Bacteria</taxon>
        <taxon>Pseudomonadati</taxon>
        <taxon>Campylobacterota</taxon>
        <taxon>Epsilonproteobacteria</taxon>
        <taxon>Campylobacterales</taxon>
        <taxon>Helicobacteraceae</taxon>
        <taxon>Helicobacter</taxon>
    </lineage>
</organism>
<dbReference type="RefSeq" id="WP_305520944.1">
    <property type="nucleotide sequence ID" value="NZ_JAUYZK010000030.1"/>
</dbReference>
<dbReference type="PANTHER" id="PTHR43135:SF3">
    <property type="entry name" value="ALPHA-D-RIBOSE 1-METHYLPHOSPHONATE 5-TRIPHOSPHATE DIPHOSPHATASE"/>
    <property type="match status" value="1"/>
</dbReference>
<reference evidence="2" key="1">
    <citation type="journal article" date="2024" name="Syst. Appl. Microbiol.">
        <title>Helicobacter cappadocius sp. nov., from lizards: The first psychrotrophic Helicobacter species.</title>
        <authorList>
            <person name="Aydin F."/>
            <person name="Tarhane S."/>
            <person name="Karakaya E."/>
            <person name="Abay S."/>
            <person name="Kayman T."/>
            <person name="Guran O."/>
            <person name="Bozkurt E."/>
            <person name="Uzum N."/>
            <person name="Avci A."/>
            <person name="Olgun K."/>
            <person name="Jablonski D."/>
            <person name="Guran C."/>
            <person name="Burcin Saticioglu I."/>
        </authorList>
    </citation>
    <scope>NUCLEOTIDE SEQUENCE [LARGE SCALE GENOMIC DNA]</scope>
    <source>
        <strain evidence="2">faydin-H76</strain>
    </source>
</reference>
<dbReference type="PANTHER" id="PTHR43135">
    <property type="entry name" value="ALPHA-D-RIBOSE 1-METHYLPHOSPHONATE 5-TRIPHOSPHATE DIPHOSPHATASE"/>
    <property type="match status" value="1"/>
</dbReference>
<dbReference type="SUPFAM" id="SSF51556">
    <property type="entry name" value="Metallo-dependent hydrolases"/>
    <property type="match status" value="1"/>
</dbReference>
<evidence type="ECO:0000313" key="1">
    <source>
        <dbReference type="EMBL" id="MDP2539840.1"/>
    </source>
</evidence>
<sequence length="163" mass="17774">MKIITQIGVRNGLLKYHIRLVCSHVYSDAGVNRAIDGGVKSIEHGQLATEKTIQKMADNGVWLSIQAFETGNKYYPKPLSPKGAILDGAWRKTLGYAMKHKCNYAFGTDLIFAPFAASGQNYMLYLFSEVLGSLAALRVATSGNAKLMAMSGERNPYIQAPLG</sequence>
<evidence type="ECO:0000313" key="2">
    <source>
        <dbReference type="Proteomes" id="UP001177258"/>
    </source>
</evidence>